<reference evidence="3 4" key="2">
    <citation type="journal article" date="2011" name="PLoS Genet.">
        <title>Caenorhabditis briggsae recombinant inbred line genotypes reveal inter-strain incompatibility and the evolution of recombination.</title>
        <authorList>
            <person name="Ross J.A."/>
            <person name="Koboldt D.C."/>
            <person name="Staisch J.E."/>
            <person name="Chamberlin H.M."/>
            <person name="Gupta B.P."/>
            <person name="Miller R.D."/>
            <person name="Baird S.E."/>
            <person name="Haag E.S."/>
        </authorList>
    </citation>
    <scope>NUCLEOTIDE SEQUENCE [LARGE SCALE GENOMIC DNA]</scope>
    <source>
        <strain evidence="3 4">AF16</strain>
    </source>
</reference>
<dbReference type="InParanoid" id="A8WNU6"/>
<name>A8WNU6_CAEBR</name>
<keyword evidence="1" id="KW-0812">Transmembrane</keyword>
<dbReference type="CTD" id="8577394"/>
<dbReference type="InterPro" id="IPR002542">
    <property type="entry name" value="T20D4.11-like_dom"/>
</dbReference>
<dbReference type="GeneID" id="8577394"/>
<proteinExistence type="predicted"/>
<dbReference type="PANTHER" id="PTHR21453">
    <property type="entry name" value="DUF19 DOMAIN-CONTAINING PROTEIN-RELATED-RELATED"/>
    <property type="match status" value="1"/>
</dbReference>
<evidence type="ECO:0000313" key="3">
    <source>
        <dbReference type="EMBL" id="CAP22152.1"/>
    </source>
</evidence>
<dbReference type="WormBase" id="CBG00795">
    <property type="protein sequence ID" value="CBP49429"/>
    <property type="gene ID" value="WBGene00024127"/>
</dbReference>
<dbReference type="RefSeq" id="XP_002635399.1">
    <property type="nucleotide sequence ID" value="XM_002635353.1"/>
</dbReference>
<dbReference type="PANTHER" id="PTHR21453:SF28">
    <property type="entry name" value="DUF19 DOMAIN-CONTAINING PROTEIN-RELATED"/>
    <property type="match status" value="1"/>
</dbReference>
<dbReference type="HOGENOM" id="CLU_829579_0_0_1"/>
<dbReference type="KEGG" id="cbr:CBG_00795"/>
<feature type="domain" description="T20D4.11-like" evidence="2">
    <location>
        <begin position="3"/>
        <end position="122"/>
    </location>
</feature>
<protein>
    <submittedName>
        <fullName evidence="3">Protein CBG00795</fullName>
    </submittedName>
</protein>
<keyword evidence="1" id="KW-1133">Transmembrane helix</keyword>
<evidence type="ECO:0000259" key="2">
    <source>
        <dbReference type="Pfam" id="PF01579"/>
    </source>
</evidence>
<feature type="transmembrane region" description="Helical" evidence="1">
    <location>
        <begin position="119"/>
        <end position="138"/>
    </location>
</feature>
<evidence type="ECO:0000256" key="1">
    <source>
        <dbReference type="SAM" id="Phobius"/>
    </source>
</evidence>
<dbReference type="AlphaFoldDB" id="A8WNU6"/>
<dbReference type="Pfam" id="PF01579">
    <property type="entry name" value="DUF19"/>
    <property type="match status" value="2"/>
</dbReference>
<accession>A8WNU6</accession>
<reference evidence="3 4" key="1">
    <citation type="journal article" date="2003" name="PLoS Biol.">
        <title>The genome sequence of Caenorhabditis briggsae: a platform for comparative genomics.</title>
        <authorList>
            <person name="Stein L.D."/>
            <person name="Bao Z."/>
            <person name="Blasiar D."/>
            <person name="Blumenthal T."/>
            <person name="Brent M.R."/>
            <person name="Chen N."/>
            <person name="Chinwalla A."/>
            <person name="Clarke L."/>
            <person name="Clee C."/>
            <person name="Coghlan A."/>
            <person name="Coulson A."/>
            <person name="D'Eustachio P."/>
            <person name="Fitch D.H."/>
            <person name="Fulton L.A."/>
            <person name="Fulton R.E."/>
            <person name="Griffiths-Jones S."/>
            <person name="Harris T.W."/>
            <person name="Hillier L.W."/>
            <person name="Kamath R."/>
            <person name="Kuwabara P.E."/>
            <person name="Mardis E.R."/>
            <person name="Marra M.A."/>
            <person name="Miner T.L."/>
            <person name="Minx P."/>
            <person name="Mullikin J.C."/>
            <person name="Plumb R.W."/>
            <person name="Rogers J."/>
            <person name="Schein J.E."/>
            <person name="Sohrmann M."/>
            <person name="Spieth J."/>
            <person name="Stajich J.E."/>
            <person name="Wei C."/>
            <person name="Willey D."/>
            <person name="Wilson R.K."/>
            <person name="Durbin R."/>
            <person name="Waterston R.H."/>
        </authorList>
    </citation>
    <scope>NUCLEOTIDE SEQUENCE [LARGE SCALE GENOMIC DNA]</scope>
    <source>
        <strain evidence="3 4">AF16</strain>
    </source>
</reference>
<sequence length="298" mass="34370">MTQTTVTTDWKSRFEVEEFRTSCDHIRDCYESMKCRKNDTDILQARKSTKGYCDRMLFMSDNFPDCIQKLNNKNSQCWQKYIPVPGYSCTDIFGAKNCVKSDVEKICGKSEWIRFRDRMLSVFVLLLAGFAHGASVNAKLAKCGYFNIRNDIQCGQDIINFSLKGVSIFWKNPAEIQKFQQACDNLQSCYASLACRDEDWHINQVTQNMQAYCNSMVYLTTDFSGCMQKLNSRNSQCWMNYVPVNGDFCSNVFGYNYCVRSEIIGVCGQQEWIGFRDNMINLLSVVSPNCNLDQLRNL</sequence>
<keyword evidence="1" id="KW-0472">Membrane</keyword>
<feature type="domain" description="T20D4.11-like" evidence="2">
    <location>
        <begin position="149"/>
        <end position="290"/>
    </location>
</feature>
<keyword evidence="4" id="KW-1185">Reference proteome</keyword>
<organism evidence="3 4">
    <name type="scientific">Caenorhabditis briggsae</name>
    <dbReference type="NCBI Taxonomy" id="6238"/>
    <lineage>
        <taxon>Eukaryota</taxon>
        <taxon>Metazoa</taxon>
        <taxon>Ecdysozoa</taxon>
        <taxon>Nematoda</taxon>
        <taxon>Chromadorea</taxon>
        <taxon>Rhabditida</taxon>
        <taxon>Rhabditina</taxon>
        <taxon>Rhabditomorpha</taxon>
        <taxon>Rhabditoidea</taxon>
        <taxon>Rhabditidae</taxon>
        <taxon>Peloderinae</taxon>
        <taxon>Caenorhabditis</taxon>
    </lineage>
</organism>
<evidence type="ECO:0000313" key="5">
    <source>
        <dbReference type="WormBase" id="CBG00795"/>
    </source>
</evidence>
<dbReference type="Proteomes" id="UP000008549">
    <property type="component" value="Unassembled WGS sequence"/>
</dbReference>
<evidence type="ECO:0000313" key="4">
    <source>
        <dbReference type="Proteomes" id="UP000008549"/>
    </source>
</evidence>
<dbReference type="EMBL" id="HE600931">
    <property type="protein sequence ID" value="CAP22152.1"/>
    <property type="molecule type" value="Genomic_DNA"/>
</dbReference>
<gene>
    <name evidence="3 5" type="ORF">CBG00795</name>
    <name evidence="3" type="ORF">CBG_00795</name>
</gene>
<dbReference type="eggNOG" id="ENOG502R199">
    <property type="taxonomic scope" value="Eukaryota"/>
</dbReference>